<dbReference type="InterPro" id="IPR051953">
    <property type="entry name" value="Plant_SW-associated_TFs"/>
</dbReference>
<dbReference type="FunFam" id="1.10.10.60:FF:000001">
    <property type="entry name" value="MYB-related transcription factor"/>
    <property type="match status" value="1"/>
</dbReference>
<dbReference type="RefSeq" id="XP_022718108.1">
    <property type="nucleotide sequence ID" value="XM_022862373.1"/>
</dbReference>
<feature type="domain" description="HTH myb-type" evidence="9">
    <location>
        <begin position="9"/>
        <end position="65"/>
    </location>
</feature>
<feature type="region of interest" description="Disordered" evidence="7">
    <location>
        <begin position="130"/>
        <end position="177"/>
    </location>
</feature>
<protein>
    <submittedName>
        <fullName evidence="11">Transcription factor MYB15-like</fullName>
    </submittedName>
</protein>
<dbReference type="PROSITE" id="PS50090">
    <property type="entry name" value="MYB_LIKE"/>
    <property type="match status" value="2"/>
</dbReference>
<dbReference type="Gene3D" id="1.10.10.60">
    <property type="entry name" value="Homeodomain-like"/>
    <property type="match status" value="2"/>
</dbReference>
<keyword evidence="3" id="KW-0805">Transcription regulation</keyword>
<name>A0A6P5WQH5_DURZI</name>
<sequence>MAKNPAKDKKILRKGGWSAEEDEKLIAYISRYGIWNWNEIPKHAGLSRTGKSCRLRWLNYLRPGIKRGNITREEEEIIVKLHSILGNRWAAIAAKLPQRTDNEIKNYWKTRIQRRNRDFCSKIEPPAESEDKYYAAEVKPQKNNVSETDSSFPNSLSQLPETEESPDSTTYDHLPSF</sequence>
<evidence type="ECO:0000256" key="3">
    <source>
        <dbReference type="ARBA" id="ARBA00023015"/>
    </source>
</evidence>
<organism evidence="10 11">
    <name type="scientific">Durio zibethinus</name>
    <name type="common">Durian</name>
    <dbReference type="NCBI Taxonomy" id="66656"/>
    <lineage>
        <taxon>Eukaryota</taxon>
        <taxon>Viridiplantae</taxon>
        <taxon>Streptophyta</taxon>
        <taxon>Embryophyta</taxon>
        <taxon>Tracheophyta</taxon>
        <taxon>Spermatophyta</taxon>
        <taxon>Magnoliopsida</taxon>
        <taxon>eudicotyledons</taxon>
        <taxon>Gunneridae</taxon>
        <taxon>Pentapetalae</taxon>
        <taxon>rosids</taxon>
        <taxon>malvids</taxon>
        <taxon>Malvales</taxon>
        <taxon>Malvaceae</taxon>
        <taxon>Helicteroideae</taxon>
        <taxon>Durio</taxon>
    </lineage>
</organism>
<feature type="domain" description="HTH myb-type" evidence="9">
    <location>
        <begin position="66"/>
        <end position="116"/>
    </location>
</feature>
<dbReference type="GO" id="GO:0005634">
    <property type="term" value="C:nucleus"/>
    <property type="evidence" value="ECO:0007669"/>
    <property type="project" value="UniProtKB-SubCell"/>
</dbReference>
<dbReference type="SUPFAM" id="SSF46689">
    <property type="entry name" value="Homeodomain-like"/>
    <property type="match status" value="1"/>
</dbReference>
<evidence type="ECO:0000256" key="4">
    <source>
        <dbReference type="ARBA" id="ARBA00023125"/>
    </source>
</evidence>
<evidence type="ECO:0000259" key="9">
    <source>
        <dbReference type="PROSITE" id="PS51294"/>
    </source>
</evidence>
<evidence type="ECO:0000256" key="7">
    <source>
        <dbReference type="SAM" id="MobiDB-lite"/>
    </source>
</evidence>
<evidence type="ECO:0000259" key="8">
    <source>
        <dbReference type="PROSITE" id="PS50090"/>
    </source>
</evidence>
<dbReference type="AlphaFoldDB" id="A0A6P5WQH5"/>
<feature type="domain" description="Myb-like" evidence="8">
    <location>
        <begin position="62"/>
        <end position="112"/>
    </location>
</feature>
<evidence type="ECO:0000313" key="10">
    <source>
        <dbReference type="Proteomes" id="UP000515121"/>
    </source>
</evidence>
<keyword evidence="10" id="KW-1185">Reference proteome</keyword>
<dbReference type="InterPro" id="IPR017930">
    <property type="entry name" value="Myb_dom"/>
</dbReference>
<keyword evidence="2" id="KW-0677">Repeat</keyword>
<dbReference type="Pfam" id="PF00249">
    <property type="entry name" value="Myb_DNA-binding"/>
    <property type="match status" value="2"/>
</dbReference>
<evidence type="ECO:0000256" key="1">
    <source>
        <dbReference type="ARBA" id="ARBA00004123"/>
    </source>
</evidence>
<keyword evidence="4" id="KW-0238">DNA-binding</keyword>
<dbReference type="InterPro" id="IPR009057">
    <property type="entry name" value="Homeodomain-like_sf"/>
</dbReference>
<keyword evidence="5" id="KW-0804">Transcription</keyword>
<feature type="compositionally biased region" description="Polar residues" evidence="7">
    <location>
        <begin position="141"/>
        <end position="160"/>
    </location>
</feature>
<evidence type="ECO:0000256" key="5">
    <source>
        <dbReference type="ARBA" id="ARBA00023163"/>
    </source>
</evidence>
<dbReference type="CDD" id="cd00167">
    <property type="entry name" value="SANT"/>
    <property type="match status" value="2"/>
</dbReference>
<reference evidence="11" key="1">
    <citation type="submission" date="2025-08" db="UniProtKB">
        <authorList>
            <consortium name="RefSeq"/>
        </authorList>
    </citation>
    <scope>IDENTIFICATION</scope>
    <source>
        <tissue evidence="11">Fruit stalk</tissue>
    </source>
</reference>
<evidence type="ECO:0000256" key="6">
    <source>
        <dbReference type="ARBA" id="ARBA00023242"/>
    </source>
</evidence>
<proteinExistence type="predicted"/>
<dbReference type="KEGG" id="dzi:111276628"/>
<keyword evidence="6" id="KW-0539">Nucleus</keyword>
<dbReference type="Proteomes" id="UP000515121">
    <property type="component" value="Unplaced"/>
</dbReference>
<dbReference type="PANTHER" id="PTHR47997:SF28">
    <property type="entry name" value="TRANSCRIPTION FACTOR MYB15-LIKE"/>
    <property type="match status" value="1"/>
</dbReference>
<accession>A0A6P5WQH5</accession>
<dbReference type="GO" id="GO:0003677">
    <property type="term" value="F:DNA binding"/>
    <property type="evidence" value="ECO:0007669"/>
    <property type="project" value="UniProtKB-KW"/>
</dbReference>
<dbReference type="GeneID" id="111276628"/>
<feature type="domain" description="Myb-like" evidence="8">
    <location>
        <begin position="9"/>
        <end position="61"/>
    </location>
</feature>
<dbReference type="PANTHER" id="PTHR47997">
    <property type="entry name" value="MYB DOMAIN PROTEIN 55"/>
    <property type="match status" value="1"/>
</dbReference>
<gene>
    <name evidence="11" type="primary">LOC111276628</name>
</gene>
<dbReference type="InterPro" id="IPR001005">
    <property type="entry name" value="SANT/Myb"/>
</dbReference>
<evidence type="ECO:0000256" key="2">
    <source>
        <dbReference type="ARBA" id="ARBA00022737"/>
    </source>
</evidence>
<evidence type="ECO:0000313" key="11">
    <source>
        <dbReference type="RefSeq" id="XP_022718108.1"/>
    </source>
</evidence>
<comment type="subcellular location">
    <subcellularLocation>
        <location evidence="1">Nucleus</location>
    </subcellularLocation>
</comment>
<dbReference type="PROSITE" id="PS51294">
    <property type="entry name" value="HTH_MYB"/>
    <property type="match status" value="2"/>
</dbReference>
<dbReference type="OrthoDB" id="2143914at2759"/>
<dbReference type="SMART" id="SM00717">
    <property type="entry name" value="SANT"/>
    <property type="match status" value="2"/>
</dbReference>